<evidence type="ECO:0000313" key="1">
    <source>
        <dbReference type="EMBL" id="SVD35577.1"/>
    </source>
</evidence>
<reference evidence="1" key="1">
    <citation type="submission" date="2018-05" db="EMBL/GenBank/DDBJ databases">
        <authorList>
            <person name="Lanie J.A."/>
            <person name="Ng W.-L."/>
            <person name="Kazmierczak K.M."/>
            <person name="Andrzejewski T.M."/>
            <person name="Davidsen T.M."/>
            <person name="Wayne K.J."/>
            <person name="Tettelin H."/>
            <person name="Glass J.I."/>
            <person name="Rusch D."/>
            <person name="Podicherti R."/>
            <person name="Tsui H.-C.T."/>
            <person name="Winkler M.E."/>
        </authorList>
    </citation>
    <scope>NUCLEOTIDE SEQUENCE</scope>
</reference>
<dbReference type="InterPro" id="IPR029475">
    <property type="entry name" value="DUF6807"/>
</dbReference>
<feature type="non-terminal residue" evidence="1">
    <location>
        <position position="271"/>
    </location>
</feature>
<organism evidence="1">
    <name type="scientific">marine metagenome</name>
    <dbReference type="NCBI Taxonomy" id="408172"/>
    <lineage>
        <taxon>unclassified sequences</taxon>
        <taxon>metagenomes</taxon>
        <taxon>ecological metagenomes</taxon>
    </lineage>
</organism>
<accession>A0A382UNC1</accession>
<proteinExistence type="predicted"/>
<gene>
    <name evidence="1" type="ORF">METZ01_LOCUS388431</name>
</gene>
<dbReference type="AlphaFoldDB" id="A0A382UNC1"/>
<name>A0A382UNC1_9ZZZZ</name>
<protein>
    <submittedName>
        <fullName evidence="1">Uncharacterized protein</fullName>
    </submittedName>
</protein>
<sequence>MVLTLISLNCTSQNPDQYGSVLETNLRVKEDKTLGTISVYRADGELPILTQNARADHRPYIHPIIAPDGKGPITEYSPGHHKHQTGLYWGLTRINGNNDLIPDDSLTSWFYGREFRYFKKPDGSWGKAPRTIEQQEKIARAMGRDYFHNYGPEYWQLDSTVMVDSIGEKVSWQTVYNMLDENGKTIMVETQKWSMRLIEDQYILDLEWLGNAITDITINEFDYGGMFLRMPWKEGMRAEVINAARHRDLEAEGKKAMWLNIGMQVDGRDDL</sequence>
<dbReference type="EMBL" id="UINC01145445">
    <property type="protein sequence ID" value="SVD35577.1"/>
    <property type="molecule type" value="Genomic_DNA"/>
</dbReference>
<dbReference type="Pfam" id="PF14100">
    <property type="entry name" value="DUF6807"/>
    <property type="match status" value="1"/>
</dbReference>